<proteinExistence type="predicted"/>
<accession>A0A7X5ZQI0</accession>
<dbReference type="AlphaFoldDB" id="A0A7X5ZQI0"/>
<gene>
    <name evidence="1" type="ORF">FHU38_001830</name>
</gene>
<dbReference type="EMBL" id="JAAOYM010000001">
    <property type="protein sequence ID" value="NIJ11486.1"/>
    <property type="molecule type" value="Genomic_DNA"/>
</dbReference>
<keyword evidence="2" id="KW-1185">Reference proteome</keyword>
<name>A0A7X5ZQI0_9PSEU</name>
<sequence>MNSSVPRQRLSALSALFRNAWVSVPELFARRTGTEAAVLVSSDRWFGQPARQGEDRVGA</sequence>
<comment type="caution">
    <text evidence="1">The sequence shown here is derived from an EMBL/GenBank/DDBJ whole genome shotgun (WGS) entry which is preliminary data.</text>
</comment>
<dbReference type="Proteomes" id="UP000545493">
    <property type="component" value="Unassembled WGS sequence"/>
</dbReference>
<protein>
    <submittedName>
        <fullName evidence="1">Uncharacterized protein</fullName>
    </submittedName>
</protein>
<reference evidence="1 2" key="1">
    <citation type="submission" date="2020-03" db="EMBL/GenBank/DDBJ databases">
        <title>Sequencing the genomes of 1000 actinobacteria strains.</title>
        <authorList>
            <person name="Klenk H.-P."/>
        </authorList>
    </citation>
    <scope>NUCLEOTIDE SEQUENCE [LARGE SCALE GENOMIC DNA]</scope>
    <source>
        <strain evidence="1 2">DSM 45685</strain>
    </source>
</reference>
<evidence type="ECO:0000313" key="1">
    <source>
        <dbReference type="EMBL" id="NIJ11486.1"/>
    </source>
</evidence>
<evidence type="ECO:0000313" key="2">
    <source>
        <dbReference type="Proteomes" id="UP000545493"/>
    </source>
</evidence>
<dbReference type="RefSeq" id="WP_167168880.1">
    <property type="nucleotide sequence ID" value="NZ_JAAOYM010000001.1"/>
</dbReference>
<organism evidence="1 2">
    <name type="scientific">Saccharomonospora amisosensis</name>
    <dbReference type="NCBI Taxonomy" id="1128677"/>
    <lineage>
        <taxon>Bacteria</taxon>
        <taxon>Bacillati</taxon>
        <taxon>Actinomycetota</taxon>
        <taxon>Actinomycetes</taxon>
        <taxon>Pseudonocardiales</taxon>
        <taxon>Pseudonocardiaceae</taxon>
        <taxon>Saccharomonospora</taxon>
    </lineage>
</organism>